<evidence type="ECO:0000313" key="1">
    <source>
        <dbReference type="EMBL" id="QJA63832.1"/>
    </source>
</evidence>
<dbReference type="AlphaFoldDB" id="A0A6M3XAK8"/>
<gene>
    <name evidence="1" type="ORF">MM415B00575_0004</name>
    <name evidence="2" type="ORF">TM448B00295_0027</name>
</gene>
<accession>A0A6M3XAK8</accession>
<dbReference type="EMBL" id="MT144605">
    <property type="protein sequence ID" value="QJH94751.1"/>
    <property type="molecule type" value="Genomic_DNA"/>
</dbReference>
<name>A0A6M3XAK8_9ZZZZ</name>
<organism evidence="2">
    <name type="scientific">viral metagenome</name>
    <dbReference type="NCBI Taxonomy" id="1070528"/>
    <lineage>
        <taxon>unclassified sequences</taxon>
        <taxon>metagenomes</taxon>
        <taxon>organismal metagenomes</taxon>
    </lineage>
</organism>
<reference evidence="2" key="1">
    <citation type="submission" date="2020-03" db="EMBL/GenBank/DDBJ databases">
        <title>The deep terrestrial virosphere.</title>
        <authorList>
            <person name="Holmfeldt K."/>
            <person name="Nilsson E."/>
            <person name="Simone D."/>
            <person name="Lopez-Fernandez M."/>
            <person name="Wu X."/>
            <person name="de Brujin I."/>
            <person name="Lundin D."/>
            <person name="Andersson A."/>
            <person name="Bertilsson S."/>
            <person name="Dopson M."/>
        </authorList>
    </citation>
    <scope>NUCLEOTIDE SEQUENCE</scope>
    <source>
        <strain evidence="1">MM415B00575</strain>
        <strain evidence="2">TM448B00295</strain>
    </source>
</reference>
<sequence>MINSHTIQYPFDRTDLKMRADYDSGTEVVYLGYARPGGATSAAEWQIRKFTYDASDNPTQCDFASGTHDYDKVWDDRATYVYS</sequence>
<dbReference type="EMBL" id="MT141507">
    <property type="protein sequence ID" value="QJA63832.1"/>
    <property type="molecule type" value="Genomic_DNA"/>
</dbReference>
<evidence type="ECO:0000313" key="2">
    <source>
        <dbReference type="EMBL" id="QJH94751.1"/>
    </source>
</evidence>
<protein>
    <submittedName>
        <fullName evidence="2">Uncharacterized protein</fullName>
    </submittedName>
</protein>
<proteinExistence type="predicted"/>